<proteinExistence type="predicted"/>
<name>A0A7T5UGX2_9BACT</name>
<sequence>MVSSIQADDAKLAVRLPIHIDVPEHFLTAADYLVAVDSINVCLNELNKRAFEGKLECSLLVFPNEEGSFKGITGVLAKGVKKSGQVIVITGALGGFIGFAETDSFKGLVKGLTKHEVNYYQMGENVGSMLHDMIVGLFTIENEQLEKFIPHDINLDKAIKAKSEFYHMCIKNQRVRGVGFDDSENFPIQRNRFAFHTSKDRVRPVASDFLIYDAVIISPVDVDKDIKWELEDRVTKAPIKAYMRDDAFKKSFLNGEYPLKQSRDDDHMTVLVEYKKQEKNGEVEIKEVSIGTVYSFNDTEIIPIPANLPQNVVFVRPSETPMDKLWGRK</sequence>
<evidence type="ECO:0000313" key="2">
    <source>
        <dbReference type="Proteomes" id="UP000595362"/>
    </source>
</evidence>
<organism evidence="1 2">
    <name type="scientific">Micavibrio aeruginosavorus</name>
    <dbReference type="NCBI Taxonomy" id="349221"/>
    <lineage>
        <taxon>Bacteria</taxon>
        <taxon>Pseudomonadati</taxon>
        <taxon>Bdellovibrionota</taxon>
        <taxon>Bdellovibrionia</taxon>
        <taxon>Bdellovibrionales</taxon>
        <taxon>Pseudobdellovibrionaceae</taxon>
        <taxon>Micavibrio</taxon>
    </lineage>
</organism>
<accession>A0A7T5UGX2</accession>
<protein>
    <submittedName>
        <fullName evidence="1">Uncharacterized protein</fullName>
    </submittedName>
</protein>
<reference evidence="1 2" key="1">
    <citation type="submission" date="2020-07" db="EMBL/GenBank/DDBJ databases">
        <title>Huge and variable diversity of episymbiotic CPR bacteria and DPANN archaea in groundwater ecosystems.</title>
        <authorList>
            <person name="He C.Y."/>
            <person name="Keren R."/>
            <person name="Whittaker M."/>
            <person name="Farag I.F."/>
            <person name="Doudna J."/>
            <person name="Cate J.H.D."/>
            <person name="Banfield J.F."/>
        </authorList>
    </citation>
    <scope>NUCLEOTIDE SEQUENCE [LARGE SCALE GENOMIC DNA]</scope>
    <source>
        <strain evidence="1">NC_groundwater_70_Ag_B-0.1um_54_66</strain>
    </source>
</reference>
<dbReference type="EMBL" id="CP066681">
    <property type="protein sequence ID" value="QQG36709.1"/>
    <property type="molecule type" value="Genomic_DNA"/>
</dbReference>
<gene>
    <name evidence="1" type="ORF">HYS17_02740</name>
</gene>
<evidence type="ECO:0000313" key="1">
    <source>
        <dbReference type="EMBL" id="QQG36709.1"/>
    </source>
</evidence>
<dbReference type="Proteomes" id="UP000595362">
    <property type="component" value="Chromosome"/>
</dbReference>
<dbReference type="AlphaFoldDB" id="A0A7T5UGX2"/>